<evidence type="ECO:0000313" key="4">
    <source>
        <dbReference type="Proteomes" id="UP000472676"/>
    </source>
</evidence>
<evidence type="ECO:0000256" key="1">
    <source>
        <dbReference type="ARBA" id="ARBA00022801"/>
    </source>
</evidence>
<dbReference type="Pfam" id="PF07859">
    <property type="entry name" value="Abhydrolase_3"/>
    <property type="match status" value="1"/>
</dbReference>
<dbReference type="Proteomes" id="UP000472676">
    <property type="component" value="Unassembled WGS sequence"/>
</dbReference>
<gene>
    <name evidence="3" type="ORF">G7Y85_12505</name>
</gene>
<dbReference type="PANTHER" id="PTHR48081:SF8">
    <property type="entry name" value="ALPHA_BETA HYDROLASE FOLD-3 DOMAIN-CONTAINING PROTEIN-RELATED"/>
    <property type="match status" value="1"/>
</dbReference>
<sequence length="331" mass="35827">MWLFGSVVVTLVALVGYAMSTDTFRQTDPQLLLGIPRAMWSMSKPTPTFAELQAQASDVRYTEKFIPGMAGDPSVRIIIVDPGHPAAGRPGMLDMHGGGYMYGSPELSMSYLGKWVGKYGFTAVSVDYRLAPGTHYPGSLHDNYAALKWFHDHAAEMGVDPARIAIMGVSAGGGHAAALSIFDRDHGDIPILFQMLMCPMLDDRTGSSFEPGASLGHLVWTREDNRKGWTALLGMPPGGADIPDDAVPMRVKDLSGLPPTFISVGSIDLFSVEDERFAQKLKAAGVPTELHVYPGGFHAFELIVPDAKISQQAMKAEEDYLVRGFELPAMP</sequence>
<dbReference type="PANTHER" id="PTHR48081">
    <property type="entry name" value="AB HYDROLASE SUPERFAMILY PROTEIN C4A8.06C"/>
    <property type="match status" value="1"/>
</dbReference>
<keyword evidence="1 3" id="KW-0378">Hydrolase</keyword>
<dbReference type="InterPro" id="IPR029058">
    <property type="entry name" value="AB_hydrolase_fold"/>
</dbReference>
<comment type="caution">
    <text evidence="3">The sequence shown here is derived from an EMBL/GenBank/DDBJ whole genome shotgun (WGS) entry which is preliminary data.</text>
</comment>
<proteinExistence type="predicted"/>
<dbReference type="EMBL" id="JAAMOW010000006">
    <property type="protein sequence ID" value="NGY05586.1"/>
    <property type="molecule type" value="Genomic_DNA"/>
</dbReference>
<organism evidence="3 4">
    <name type="scientific">Solimonas terrae</name>
    <dbReference type="NCBI Taxonomy" id="1396819"/>
    <lineage>
        <taxon>Bacteria</taxon>
        <taxon>Pseudomonadati</taxon>
        <taxon>Pseudomonadota</taxon>
        <taxon>Gammaproteobacteria</taxon>
        <taxon>Nevskiales</taxon>
        <taxon>Nevskiaceae</taxon>
        <taxon>Solimonas</taxon>
    </lineage>
</organism>
<dbReference type="SUPFAM" id="SSF53474">
    <property type="entry name" value="alpha/beta-Hydrolases"/>
    <property type="match status" value="1"/>
</dbReference>
<name>A0A6M2BSM0_9GAMM</name>
<dbReference type="RefSeq" id="WP_166257381.1">
    <property type="nucleotide sequence ID" value="NZ_JAAMOW010000006.1"/>
</dbReference>
<dbReference type="AlphaFoldDB" id="A0A6M2BSM0"/>
<feature type="domain" description="Alpha/beta hydrolase fold-3" evidence="2">
    <location>
        <begin position="93"/>
        <end position="301"/>
    </location>
</feature>
<keyword evidence="4" id="KW-1185">Reference proteome</keyword>
<evidence type="ECO:0000259" key="2">
    <source>
        <dbReference type="Pfam" id="PF07859"/>
    </source>
</evidence>
<dbReference type="GO" id="GO:0016787">
    <property type="term" value="F:hydrolase activity"/>
    <property type="evidence" value="ECO:0007669"/>
    <property type="project" value="UniProtKB-KW"/>
</dbReference>
<accession>A0A6M2BSM0</accession>
<dbReference type="InterPro" id="IPR013094">
    <property type="entry name" value="AB_hydrolase_3"/>
</dbReference>
<dbReference type="InterPro" id="IPR050300">
    <property type="entry name" value="GDXG_lipolytic_enzyme"/>
</dbReference>
<protein>
    <submittedName>
        <fullName evidence="3">Alpha/beta hydrolase</fullName>
    </submittedName>
</protein>
<dbReference type="Gene3D" id="3.40.50.1820">
    <property type="entry name" value="alpha/beta hydrolase"/>
    <property type="match status" value="1"/>
</dbReference>
<reference evidence="3 4" key="1">
    <citation type="journal article" date="2014" name="Int. J. Syst. Evol. Microbiol.">
        <title>Solimonas terrae sp. nov., isolated from soil.</title>
        <authorList>
            <person name="Kim S.J."/>
            <person name="Moon J.Y."/>
            <person name="Weon H.Y."/>
            <person name="Ahn J.H."/>
            <person name="Chen W.M."/>
            <person name="Kwon S.W."/>
        </authorList>
    </citation>
    <scope>NUCLEOTIDE SEQUENCE [LARGE SCALE GENOMIC DNA]</scope>
    <source>
        <strain evidence="3 4">KIS83-12</strain>
    </source>
</reference>
<evidence type="ECO:0000313" key="3">
    <source>
        <dbReference type="EMBL" id="NGY05586.1"/>
    </source>
</evidence>